<dbReference type="InterPro" id="IPR001214">
    <property type="entry name" value="SET_dom"/>
</dbReference>
<name>A0ABM1EU50_PRICU</name>
<reference evidence="21" key="1">
    <citation type="submission" date="2025-08" db="UniProtKB">
        <authorList>
            <consortium name="RefSeq"/>
        </authorList>
    </citation>
    <scope>IDENTIFICATION</scope>
</reference>
<dbReference type="GeneID" id="106815731"/>
<dbReference type="SUPFAM" id="SSF82199">
    <property type="entry name" value="SET domain"/>
    <property type="match status" value="1"/>
</dbReference>
<comment type="catalytic activity">
    <reaction evidence="14">
        <text>L-lysyl-[protein] + 3 S-adenosyl-L-methionine = N(6),N(6),N(6)-trimethyl-L-lysyl-[protein] + 3 S-adenosyl-L-homocysteine + 3 H(+)</text>
        <dbReference type="Rhea" id="RHEA:54192"/>
        <dbReference type="Rhea" id="RHEA-COMP:9752"/>
        <dbReference type="Rhea" id="RHEA-COMP:13826"/>
        <dbReference type="ChEBI" id="CHEBI:15378"/>
        <dbReference type="ChEBI" id="CHEBI:29969"/>
        <dbReference type="ChEBI" id="CHEBI:57856"/>
        <dbReference type="ChEBI" id="CHEBI:59789"/>
        <dbReference type="ChEBI" id="CHEBI:61961"/>
    </reaction>
    <physiologicalReaction direction="left-to-right" evidence="14">
        <dbReference type="Rhea" id="RHEA:54193"/>
    </physiologicalReaction>
</comment>
<comment type="subcellular location">
    <subcellularLocation>
        <location evidence="1">Cytoplasm</location>
    </subcellularLocation>
</comment>
<dbReference type="PROSITE" id="PS50280">
    <property type="entry name" value="SET"/>
    <property type="match status" value="1"/>
</dbReference>
<evidence type="ECO:0000256" key="13">
    <source>
        <dbReference type="ARBA" id="ARBA00048081"/>
    </source>
</evidence>
<evidence type="ECO:0000256" key="17">
    <source>
        <dbReference type="ARBA" id="ARBA00049806"/>
    </source>
</evidence>
<keyword evidence="7" id="KW-0479">Metal-binding</keyword>
<feature type="region of interest" description="Disordered" evidence="18">
    <location>
        <begin position="371"/>
        <end position="402"/>
    </location>
</feature>
<keyword evidence="20" id="KW-1185">Reference proteome</keyword>
<dbReference type="EC" id="2.1.1.359" evidence="2"/>
<evidence type="ECO:0000256" key="16">
    <source>
        <dbReference type="ARBA" id="ARBA00049789"/>
    </source>
</evidence>
<dbReference type="InterPro" id="IPR002893">
    <property type="entry name" value="Znf_MYND"/>
</dbReference>
<evidence type="ECO:0000256" key="18">
    <source>
        <dbReference type="SAM" id="MobiDB-lite"/>
    </source>
</evidence>
<dbReference type="Proteomes" id="UP000695022">
    <property type="component" value="Unplaced"/>
</dbReference>
<keyword evidence="4" id="KW-0489">Methyltransferase</keyword>
<evidence type="ECO:0000313" key="21">
    <source>
        <dbReference type="RefSeq" id="XP_014675721.1"/>
    </source>
</evidence>
<evidence type="ECO:0000313" key="20">
    <source>
        <dbReference type="Proteomes" id="UP000695022"/>
    </source>
</evidence>
<evidence type="ECO:0000256" key="5">
    <source>
        <dbReference type="ARBA" id="ARBA00022679"/>
    </source>
</evidence>
<gene>
    <name evidence="21" type="primary">LOC106815731</name>
</gene>
<dbReference type="SUPFAM" id="SSF144232">
    <property type="entry name" value="HIT/MYND zinc finger-like"/>
    <property type="match status" value="1"/>
</dbReference>
<proteinExistence type="predicted"/>
<evidence type="ECO:0000256" key="8">
    <source>
        <dbReference type="ARBA" id="ARBA00022771"/>
    </source>
</evidence>
<keyword evidence="5" id="KW-0808">Transferase</keyword>
<keyword evidence="6" id="KW-0949">S-adenosyl-L-methionine</keyword>
<evidence type="ECO:0000256" key="3">
    <source>
        <dbReference type="ARBA" id="ARBA00022490"/>
    </source>
</evidence>
<dbReference type="PANTHER" id="PTHR46402:SF2">
    <property type="entry name" value="HISTONE-LYSINE N-TRIMETHYLTRANSFERASE SMYD5"/>
    <property type="match status" value="1"/>
</dbReference>
<dbReference type="SMART" id="SM00317">
    <property type="entry name" value="SET"/>
    <property type="match status" value="1"/>
</dbReference>
<organism evidence="20 21">
    <name type="scientific">Priapulus caudatus</name>
    <name type="common">Priapulid worm</name>
    <dbReference type="NCBI Taxonomy" id="37621"/>
    <lineage>
        <taxon>Eukaryota</taxon>
        <taxon>Metazoa</taxon>
        <taxon>Ecdysozoa</taxon>
        <taxon>Scalidophora</taxon>
        <taxon>Priapulida</taxon>
        <taxon>Priapulimorpha</taxon>
        <taxon>Priapulimorphida</taxon>
        <taxon>Priapulidae</taxon>
        <taxon>Priapulus</taxon>
    </lineage>
</organism>
<evidence type="ECO:0000256" key="14">
    <source>
        <dbReference type="ARBA" id="ARBA00049497"/>
    </source>
</evidence>
<evidence type="ECO:0000256" key="6">
    <source>
        <dbReference type="ARBA" id="ARBA00022691"/>
    </source>
</evidence>
<dbReference type="Pfam" id="PF01753">
    <property type="entry name" value="zf-MYND"/>
    <property type="match status" value="1"/>
</dbReference>
<dbReference type="PANTHER" id="PTHR46402">
    <property type="entry name" value="SET AND MYND DOMAIN-CONTAINING PROTEIN 5"/>
    <property type="match status" value="1"/>
</dbReference>
<evidence type="ECO:0000256" key="10">
    <source>
        <dbReference type="ARBA" id="ARBA00024057"/>
    </source>
</evidence>
<evidence type="ECO:0000256" key="11">
    <source>
        <dbReference type="ARBA" id="ARBA00033038"/>
    </source>
</evidence>
<evidence type="ECO:0000259" key="19">
    <source>
        <dbReference type="PROSITE" id="PS50280"/>
    </source>
</evidence>
<evidence type="ECO:0000256" key="4">
    <source>
        <dbReference type="ARBA" id="ARBA00022603"/>
    </source>
</evidence>
<feature type="domain" description="SET" evidence="19">
    <location>
        <begin position="6"/>
        <end position="336"/>
    </location>
</feature>
<evidence type="ECO:0000256" key="2">
    <source>
        <dbReference type="ARBA" id="ARBA00012178"/>
    </source>
</evidence>
<comment type="catalytic activity">
    <reaction evidence="12">
        <text>L-lysyl(36)-[histone H3] + 3 S-adenosyl-L-methionine = N(6),N(6),N(6)-trimethyl-L-lysyl(36)-[histone H3] + 3 S-adenosyl-L-homocysteine + 3 H(+)</text>
        <dbReference type="Rhea" id="RHEA:60324"/>
        <dbReference type="Rhea" id="RHEA-COMP:9785"/>
        <dbReference type="Rhea" id="RHEA-COMP:15536"/>
        <dbReference type="ChEBI" id="CHEBI:15378"/>
        <dbReference type="ChEBI" id="CHEBI:29969"/>
        <dbReference type="ChEBI" id="CHEBI:57856"/>
        <dbReference type="ChEBI" id="CHEBI:59789"/>
        <dbReference type="ChEBI" id="CHEBI:61961"/>
        <dbReference type="EC" id="2.1.1.359"/>
    </reaction>
</comment>
<dbReference type="Pfam" id="PF00856">
    <property type="entry name" value="SET"/>
    <property type="match status" value="1"/>
</dbReference>
<evidence type="ECO:0000256" key="7">
    <source>
        <dbReference type="ARBA" id="ARBA00022723"/>
    </source>
</evidence>
<evidence type="ECO:0000256" key="9">
    <source>
        <dbReference type="ARBA" id="ARBA00022833"/>
    </source>
</evidence>
<keyword evidence="3" id="KW-0963">Cytoplasm</keyword>
<evidence type="ECO:0000256" key="12">
    <source>
        <dbReference type="ARBA" id="ARBA00047545"/>
    </source>
</evidence>
<protein>
    <recommendedName>
        <fullName evidence="15">Protein-lysine N-trimethyltransferase SMYD5</fullName>
        <ecNumber evidence="2">2.1.1.359</ecNumber>
        <ecNumber evidence="10">2.1.1.372</ecNumber>
    </recommendedName>
    <alternativeName>
        <fullName evidence="11">SET and MYND domain-containing protein 5</fullName>
    </alternativeName>
    <alternativeName>
        <fullName evidence="16">[histone H3]-lysine20 N-trimethyltransferase SMYD5</fullName>
    </alternativeName>
    <alternativeName>
        <fullName evidence="17">[histone H4]-lysine36 N-trimethyltransferase SMYD5</fullName>
    </alternativeName>
</protein>
<comment type="catalytic activity">
    <reaction evidence="13">
        <text>L-lysyl(20)-[histone H4] + 3 S-adenosyl-L-methionine = N(6),N(6),N(6)-trimethyl-L-lysyl(20)-[histone H4] + 3 S-adenosyl-L-homocysteine + 3 H(+)</text>
        <dbReference type="Rhea" id="RHEA:64456"/>
        <dbReference type="Rhea" id="RHEA-COMP:15554"/>
        <dbReference type="Rhea" id="RHEA-COMP:15998"/>
        <dbReference type="ChEBI" id="CHEBI:15378"/>
        <dbReference type="ChEBI" id="CHEBI:29969"/>
        <dbReference type="ChEBI" id="CHEBI:57856"/>
        <dbReference type="ChEBI" id="CHEBI:59789"/>
        <dbReference type="ChEBI" id="CHEBI:61961"/>
        <dbReference type="EC" id="2.1.1.372"/>
    </reaction>
</comment>
<keyword evidence="8" id="KW-0863">Zinc-finger</keyword>
<dbReference type="CDD" id="cd10521">
    <property type="entry name" value="SET_SMYD5"/>
    <property type="match status" value="1"/>
</dbReference>
<feature type="compositionally biased region" description="Acidic residues" evidence="18">
    <location>
        <begin position="375"/>
        <end position="402"/>
    </location>
</feature>
<dbReference type="InterPro" id="IPR046341">
    <property type="entry name" value="SET_dom_sf"/>
</dbReference>
<dbReference type="EC" id="2.1.1.372" evidence="10"/>
<dbReference type="InterPro" id="IPR044422">
    <property type="entry name" value="SMYD5_SET"/>
</dbReference>
<dbReference type="RefSeq" id="XP_014675721.1">
    <property type="nucleotide sequence ID" value="XM_014820235.1"/>
</dbReference>
<evidence type="ECO:0000256" key="1">
    <source>
        <dbReference type="ARBA" id="ARBA00004496"/>
    </source>
</evidence>
<accession>A0ABM1EU50</accession>
<keyword evidence="9" id="KW-0862">Zinc</keyword>
<dbReference type="Gene3D" id="2.170.270.10">
    <property type="entry name" value="SET domain"/>
    <property type="match status" value="1"/>
</dbReference>
<evidence type="ECO:0000256" key="15">
    <source>
        <dbReference type="ARBA" id="ARBA00049768"/>
    </source>
</evidence>
<sequence length="402" mass="45649">MAAPNKCFEVRVLPDKGRCLFATHDIREGEHIFEEEPIASCQFLWNAFYQYRACDHCMKPLETAEQNARRLTANPELTVPHADICTVETAKHVACQRCQVQYCSKECKEKAWRLYHRILCKIESVDDPSHPLIVLKESWRNVHFPPETANIMLIARMAATVKQALDKENLLTSLFNLTTRTFNFEDRIAHKLLGEKFQEQIEYFRNVLASQFCDADTQQWFTPEGFRSILALIATNGQGVGTSALSAYVHKCDTLDLPAGERKQLDAFIDKLYEDIDRETGPFLNCEGSGVYLLQSAANHSCIPNAEITFPNNNHVLCLIATTSINANEEICISYLDECARGRSRHSRQKTLREYYLFNCDCAKCAAEADQQDVTSDEEDEEEDVGCPDGEEGDDDVEESFS</sequence>